<dbReference type="Pfam" id="PF11827">
    <property type="entry name" value="DUF3347"/>
    <property type="match status" value="1"/>
</dbReference>
<accession>A0A4V2NV53</accession>
<feature type="signal peptide" evidence="1">
    <location>
        <begin position="1"/>
        <end position="23"/>
    </location>
</feature>
<protein>
    <submittedName>
        <fullName evidence="3">DUF3347 domain-containing protein</fullName>
    </submittedName>
</protein>
<dbReference type="OrthoDB" id="5513217at2"/>
<feature type="domain" description="DUF3347" evidence="2">
    <location>
        <begin position="34"/>
        <end position="121"/>
    </location>
</feature>
<dbReference type="InterPro" id="IPR021782">
    <property type="entry name" value="DUF3347"/>
</dbReference>
<dbReference type="RefSeq" id="WP_131450632.1">
    <property type="nucleotide sequence ID" value="NZ_SJZI01000052.1"/>
</dbReference>
<evidence type="ECO:0000256" key="1">
    <source>
        <dbReference type="SAM" id="SignalP"/>
    </source>
</evidence>
<name>A0A4V2NV53_9BACT</name>
<keyword evidence="4" id="KW-1185">Reference proteome</keyword>
<evidence type="ECO:0000313" key="4">
    <source>
        <dbReference type="Proteomes" id="UP000295334"/>
    </source>
</evidence>
<evidence type="ECO:0000313" key="3">
    <source>
        <dbReference type="EMBL" id="TCJ12156.1"/>
    </source>
</evidence>
<keyword evidence="1" id="KW-0732">Signal</keyword>
<proteinExistence type="predicted"/>
<feature type="chain" id="PRO_5020532737" evidence="1">
    <location>
        <begin position="24"/>
        <end position="165"/>
    </location>
</feature>
<dbReference type="AlphaFoldDB" id="A0A4V2NV53"/>
<dbReference type="Proteomes" id="UP000295334">
    <property type="component" value="Unassembled WGS sequence"/>
</dbReference>
<reference evidence="3 4" key="1">
    <citation type="submission" date="2019-03" db="EMBL/GenBank/DDBJ databases">
        <authorList>
            <person name="Kim M.K.M."/>
        </authorList>
    </citation>
    <scope>NUCLEOTIDE SEQUENCE [LARGE SCALE GENOMIC DNA]</scope>
    <source>
        <strain evidence="3 4">17J68-12</strain>
    </source>
</reference>
<evidence type="ECO:0000259" key="2">
    <source>
        <dbReference type="Pfam" id="PF11827"/>
    </source>
</evidence>
<sequence length="165" mass="17786">MKKATTVFLALTTFLMAPFQSFSREIPQPVPTLLSAYYDIKNALVASDVAAAARAADAFVALIKGMDASALSTVEQVAFKSVQAPLLADASAVASAKEISKQRVFFQSLSENIIITVRASQLVKPAYIAYCPMKKAYWISAESGIRNPYYGSSMLTCGKVTETIK</sequence>
<gene>
    <name evidence="3" type="ORF">EPD60_16530</name>
</gene>
<dbReference type="EMBL" id="SJZI01000052">
    <property type="protein sequence ID" value="TCJ12156.1"/>
    <property type="molecule type" value="Genomic_DNA"/>
</dbReference>
<organism evidence="3 4">
    <name type="scientific">Flaviaesturariibacter flavus</name>
    <dbReference type="NCBI Taxonomy" id="2502780"/>
    <lineage>
        <taxon>Bacteria</taxon>
        <taxon>Pseudomonadati</taxon>
        <taxon>Bacteroidota</taxon>
        <taxon>Chitinophagia</taxon>
        <taxon>Chitinophagales</taxon>
        <taxon>Chitinophagaceae</taxon>
        <taxon>Flaviaestuariibacter</taxon>
    </lineage>
</organism>
<comment type="caution">
    <text evidence="3">The sequence shown here is derived from an EMBL/GenBank/DDBJ whole genome shotgun (WGS) entry which is preliminary data.</text>
</comment>